<evidence type="ECO:0000313" key="1">
    <source>
        <dbReference type="EMBL" id="MDR8019592.1"/>
    </source>
</evidence>
<comment type="caution">
    <text evidence="1">The sequence shown here is derived from an EMBL/GenBank/DDBJ whole genome shotgun (WGS) entry which is preliminary data.</text>
</comment>
<dbReference type="RefSeq" id="WP_310548577.1">
    <property type="nucleotide sequence ID" value="NZ_JAVKGR010000008.1"/>
</dbReference>
<dbReference type="InterPro" id="IPR041895">
    <property type="entry name" value="ArdA_dom1"/>
</dbReference>
<dbReference type="Proteomes" id="UP001251870">
    <property type="component" value="Unassembled WGS sequence"/>
</dbReference>
<reference evidence="1 2" key="1">
    <citation type="submission" date="2023-09" db="EMBL/GenBank/DDBJ databases">
        <title>Description of three actinobacteria isolated from air of manufacturing shop in a pharmaceutical factory.</title>
        <authorList>
            <person name="Zhang D.-F."/>
        </authorList>
    </citation>
    <scope>NUCLEOTIDE SEQUENCE [LARGE SCALE GENOMIC DNA]</scope>
    <source>
        <strain evidence="1 2">LY-0111</strain>
    </source>
</reference>
<protein>
    <submittedName>
        <fullName evidence="1">Antirestriction protein ArdA</fullName>
    </submittedName>
</protein>
<keyword evidence="2" id="KW-1185">Reference proteome</keyword>
<evidence type="ECO:0000313" key="2">
    <source>
        <dbReference type="Proteomes" id="UP001251870"/>
    </source>
</evidence>
<dbReference type="InterPro" id="IPR041893">
    <property type="entry name" value="ArdA_dom3"/>
</dbReference>
<dbReference type="Gene3D" id="1.10.10.1190">
    <property type="entry name" value="Antirestriction protein ArdA, domain 3"/>
    <property type="match status" value="1"/>
</dbReference>
<sequence>MSVATITPAVWIGCLACYNAGALTGNWYEAATADEITPEKLHGHQTPHEELWVMDHEHLPIEGECSPHEAAKLARHLDEVDEHLLPAFLAWIGSGSYVLDGENLPDHGEFTDRYAGHWDSFEQYAHNLADETGMLSGIPEHIARYFNWQSWTDDLQHDYTVLDASEGGVYVLRDH</sequence>
<dbReference type="EMBL" id="JAVKGR010000008">
    <property type="protein sequence ID" value="MDR8019592.1"/>
    <property type="molecule type" value="Genomic_DNA"/>
</dbReference>
<proteinExistence type="predicted"/>
<dbReference type="InterPro" id="IPR009899">
    <property type="entry name" value="ArdA"/>
</dbReference>
<dbReference type="Pfam" id="PF07275">
    <property type="entry name" value="ArdA"/>
    <property type="match status" value="1"/>
</dbReference>
<name>A0ABU2DSV9_9MICC</name>
<accession>A0ABU2DSV9</accession>
<dbReference type="Gene3D" id="3.10.20.480">
    <property type="entry name" value="Antirestriction protein ArdA, domain 1"/>
    <property type="match status" value="1"/>
</dbReference>
<gene>
    <name evidence="1" type="ORF">RIL96_08450</name>
</gene>
<organism evidence="1 2">
    <name type="scientific">Nesterenkonia aerolata</name>
    <dbReference type="NCBI Taxonomy" id="3074079"/>
    <lineage>
        <taxon>Bacteria</taxon>
        <taxon>Bacillati</taxon>
        <taxon>Actinomycetota</taxon>
        <taxon>Actinomycetes</taxon>
        <taxon>Micrococcales</taxon>
        <taxon>Micrococcaceae</taxon>
        <taxon>Nesterenkonia</taxon>
    </lineage>
</organism>